<dbReference type="EMBL" id="SWFM01000001">
    <property type="protein sequence ID" value="TKD71599.1"/>
    <property type="molecule type" value="Genomic_DNA"/>
</dbReference>
<dbReference type="AlphaFoldDB" id="A0A4U1MJJ4"/>
<protein>
    <recommendedName>
        <fullName evidence="2">Staygreen protein domain-containing protein</fullName>
    </recommendedName>
</protein>
<dbReference type="OrthoDB" id="1684395at2"/>
<dbReference type="PANTHER" id="PTHR31750">
    <property type="entry name" value="PROTEIN STAY-GREEN 1, CHLOROPLASTIC-RELATED"/>
    <property type="match status" value="1"/>
</dbReference>
<dbReference type="InterPro" id="IPR024438">
    <property type="entry name" value="Staygreen"/>
</dbReference>
<name>A0A4U1MJJ4_9BACL</name>
<evidence type="ECO:0000259" key="2">
    <source>
        <dbReference type="Pfam" id="PF12638"/>
    </source>
</evidence>
<gene>
    <name evidence="3" type="ORF">FBF83_01995</name>
</gene>
<dbReference type="Proteomes" id="UP000310541">
    <property type="component" value="Unassembled WGS sequence"/>
</dbReference>
<sequence>MSSFNPQKFFVKLIHPTTEIQPVEGRKYTLTHSDITGELFSSIGYVFDVEAINQTMRDEVIAEWKRDKNGLLYLSGKVQVDLRNKNKSASMIRFKVFRQEMGTALKGMTYGDRPFFAAHSALLDAPIYIYFDSTYPEYKQTLYYGTPRQYLNEINALPLIQIPKR</sequence>
<accession>A0A4U1MJJ4</accession>
<dbReference type="RefSeq" id="WP_136945469.1">
    <property type="nucleotide sequence ID" value="NZ_SWFM01000001.1"/>
</dbReference>
<evidence type="ECO:0000256" key="1">
    <source>
        <dbReference type="ARBA" id="ARBA00022946"/>
    </source>
</evidence>
<feature type="domain" description="Staygreen protein" evidence="2">
    <location>
        <begin position="3"/>
        <end position="150"/>
    </location>
</feature>
<reference evidence="3 4" key="1">
    <citation type="submission" date="2019-04" db="EMBL/GenBank/DDBJ databases">
        <title>Genome sequence of Bacillus hwajinpoensis strain Y2.</title>
        <authorList>
            <person name="Fair J.L."/>
            <person name="Maclea K.S."/>
        </authorList>
    </citation>
    <scope>NUCLEOTIDE SEQUENCE [LARGE SCALE GENOMIC DNA]</scope>
    <source>
        <strain evidence="3 4">Y2</strain>
    </source>
</reference>
<keyword evidence="1" id="KW-0809">Transit peptide</keyword>
<proteinExistence type="predicted"/>
<evidence type="ECO:0000313" key="3">
    <source>
        <dbReference type="EMBL" id="TKD71599.1"/>
    </source>
</evidence>
<dbReference type="PANTHER" id="PTHR31750:SF4">
    <property type="entry name" value="LP06106P"/>
    <property type="match status" value="1"/>
</dbReference>
<evidence type="ECO:0000313" key="4">
    <source>
        <dbReference type="Proteomes" id="UP000310541"/>
    </source>
</evidence>
<organism evidence="3 4">
    <name type="scientific">Guptibacillus hwajinpoensis</name>
    <dbReference type="NCBI Taxonomy" id="208199"/>
    <lineage>
        <taxon>Bacteria</taxon>
        <taxon>Bacillati</taxon>
        <taxon>Bacillota</taxon>
        <taxon>Bacilli</taxon>
        <taxon>Bacillales</taxon>
        <taxon>Guptibacillaceae</taxon>
        <taxon>Guptibacillus</taxon>
    </lineage>
</organism>
<comment type="caution">
    <text evidence="3">The sequence shown here is derived from an EMBL/GenBank/DDBJ whole genome shotgun (WGS) entry which is preliminary data.</text>
</comment>
<dbReference type="Pfam" id="PF12638">
    <property type="entry name" value="Staygreen"/>
    <property type="match status" value="1"/>
</dbReference>